<organism evidence="3 4">
    <name type="scientific">Trinickia terrae</name>
    <dbReference type="NCBI Taxonomy" id="2571161"/>
    <lineage>
        <taxon>Bacteria</taxon>
        <taxon>Pseudomonadati</taxon>
        <taxon>Pseudomonadota</taxon>
        <taxon>Betaproteobacteria</taxon>
        <taxon>Burkholderiales</taxon>
        <taxon>Burkholderiaceae</taxon>
        <taxon>Trinickia</taxon>
    </lineage>
</organism>
<dbReference type="GO" id="GO:0016491">
    <property type="term" value="F:oxidoreductase activity"/>
    <property type="evidence" value="ECO:0007669"/>
    <property type="project" value="UniProtKB-KW"/>
</dbReference>
<dbReference type="InterPro" id="IPR023210">
    <property type="entry name" value="NADP_OxRdtase_dom"/>
</dbReference>
<name>A0A4U1HD35_9BURK</name>
<dbReference type="Gene3D" id="3.20.20.100">
    <property type="entry name" value="NADP-dependent oxidoreductase domain"/>
    <property type="match status" value="1"/>
</dbReference>
<dbReference type="EMBL" id="SWJE01000027">
    <property type="protein sequence ID" value="TKC78809.1"/>
    <property type="molecule type" value="Genomic_DNA"/>
</dbReference>
<sequence length="328" mass="35768">MEMRTLGKNGPRVSAMGLGCMRMSSFAGPKTSTDEEGIATIQAALDSGINFLNTGDFYGMGHNELLVGKAIKGRRDQALISVKFGALRSPSGQMLGIDVRPNAVKNFAAYSLQRLGVDVIDIYQPARIDPNVPIEETVGAIADLIKEGKVRYLGLSEAGVENIRRAHKVHPVTALEIEYSLGTRFIEDAILPTVRELGIGLVAYGVVGQGLLTGSVTNDIPANDFRRQFPKFDQENLPKNLEKVSLLERMAHDKNCTTTQLAIAWVMSRGEDIVPLVGMSRPERVAENLRACDVTLTKEDLDDLDRTFALGAITGDRYPAQFKHLAAE</sequence>
<dbReference type="AlphaFoldDB" id="A0A4U1HD35"/>
<dbReference type="RefSeq" id="WP_136899190.1">
    <property type="nucleotide sequence ID" value="NZ_SWJE01000027.1"/>
</dbReference>
<protein>
    <submittedName>
        <fullName evidence="3">Aldo/keto reductase</fullName>
    </submittedName>
</protein>
<accession>A0A4U1HD35</accession>
<comment type="caution">
    <text evidence="3">The sequence shown here is derived from an EMBL/GenBank/DDBJ whole genome shotgun (WGS) entry which is preliminary data.</text>
</comment>
<dbReference type="SUPFAM" id="SSF51430">
    <property type="entry name" value="NAD(P)-linked oxidoreductase"/>
    <property type="match status" value="1"/>
</dbReference>
<dbReference type="InterPro" id="IPR050791">
    <property type="entry name" value="Aldo-Keto_reductase"/>
</dbReference>
<keyword evidence="1" id="KW-0560">Oxidoreductase</keyword>
<dbReference type="Pfam" id="PF00248">
    <property type="entry name" value="Aldo_ket_red"/>
    <property type="match status" value="1"/>
</dbReference>
<gene>
    <name evidence="3" type="ORF">FAZ69_31640</name>
</gene>
<dbReference type="Proteomes" id="UP000305539">
    <property type="component" value="Unassembled WGS sequence"/>
</dbReference>
<evidence type="ECO:0000313" key="4">
    <source>
        <dbReference type="Proteomes" id="UP000305539"/>
    </source>
</evidence>
<keyword evidence="4" id="KW-1185">Reference proteome</keyword>
<feature type="domain" description="NADP-dependent oxidoreductase" evidence="2">
    <location>
        <begin position="16"/>
        <end position="306"/>
    </location>
</feature>
<evidence type="ECO:0000256" key="1">
    <source>
        <dbReference type="ARBA" id="ARBA00023002"/>
    </source>
</evidence>
<evidence type="ECO:0000259" key="2">
    <source>
        <dbReference type="Pfam" id="PF00248"/>
    </source>
</evidence>
<dbReference type="PANTHER" id="PTHR43625">
    <property type="entry name" value="AFLATOXIN B1 ALDEHYDE REDUCTASE"/>
    <property type="match status" value="1"/>
</dbReference>
<reference evidence="3 4" key="1">
    <citation type="submission" date="2019-04" db="EMBL/GenBank/DDBJ databases">
        <title>Trinickia sp. 7GSK02, isolated from subtropical forest soil.</title>
        <authorList>
            <person name="Gao Z.-H."/>
            <person name="Qiu L.-H."/>
        </authorList>
    </citation>
    <scope>NUCLEOTIDE SEQUENCE [LARGE SCALE GENOMIC DNA]</scope>
    <source>
        <strain evidence="3 4">7GSK02</strain>
    </source>
</reference>
<dbReference type="GO" id="GO:0005737">
    <property type="term" value="C:cytoplasm"/>
    <property type="evidence" value="ECO:0007669"/>
    <property type="project" value="TreeGrafter"/>
</dbReference>
<evidence type="ECO:0000313" key="3">
    <source>
        <dbReference type="EMBL" id="TKC78809.1"/>
    </source>
</evidence>
<dbReference type="OrthoDB" id="5488419at2"/>
<dbReference type="PANTHER" id="PTHR43625:SF40">
    <property type="entry name" value="ALDO-KETO REDUCTASE YAKC [NADP(+)]"/>
    <property type="match status" value="1"/>
</dbReference>
<dbReference type="InterPro" id="IPR036812">
    <property type="entry name" value="NAD(P)_OxRdtase_dom_sf"/>
</dbReference>
<proteinExistence type="predicted"/>